<dbReference type="RefSeq" id="XP_075083522.1">
    <property type="nucleotide sequence ID" value="XM_075227421.1"/>
</dbReference>
<evidence type="ECO:0000313" key="2">
    <source>
        <dbReference type="RefSeq" id="XP_075083522.1"/>
    </source>
</evidence>
<reference evidence="2" key="2">
    <citation type="submission" date="2025-08" db="UniProtKB">
        <authorList>
            <consortium name="RefSeq"/>
        </authorList>
    </citation>
    <scope>IDENTIFICATION</scope>
    <source>
        <tissue evidence="2">Leaf</tissue>
    </source>
</reference>
<gene>
    <name evidence="2" type="primary">LOC142167259</name>
</gene>
<proteinExistence type="predicted"/>
<keyword evidence="1" id="KW-1185">Reference proteome</keyword>
<organism evidence="1 2">
    <name type="scientific">Nicotiana tabacum</name>
    <name type="common">Common tobacco</name>
    <dbReference type="NCBI Taxonomy" id="4097"/>
    <lineage>
        <taxon>Eukaryota</taxon>
        <taxon>Viridiplantae</taxon>
        <taxon>Streptophyta</taxon>
        <taxon>Embryophyta</taxon>
        <taxon>Tracheophyta</taxon>
        <taxon>Spermatophyta</taxon>
        <taxon>Magnoliopsida</taxon>
        <taxon>eudicotyledons</taxon>
        <taxon>Gunneridae</taxon>
        <taxon>Pentapetalae</taxon>
        <taxon>asterids</taxon>
        <taxon>lamiids</taxon>
        <taxon>Solanales</taxon>
        <taxon>Solanaceae</taxon>
        <taxon>Nicotianoideae</taxon>
        <taxon>Nicotianeae</taxon>
        <taxon>Nicotiana</taxon>
    </lineage>
</organism>
<dbReference type="Proteomes" id="UP000790787">
    <property type="component" value="Chromosome 12"/>
</dbReference>
<sequence length="186" mass="21586">MVRPALEEEQMNKFFVRAQDPQYYESSKERYAFGVLARKLLGFIVSRQGIELDRSKIKAIQHLPPPKNKKDVMRFLGRVNYISRFIAQSTVIYEPIFRMLRKDVATSGTEKCQKAFDKIKEYFSKPPVLVPPEPGRSLLLYLSVLEGAFGCVLGKHDETGRKKQAIYYLRKKFTSYEAQYSLLECT</sequence>
<name>A0AC58SEX0_TOBAC</name>
<accession>A0AC58SEX0</accession>
<protein>
    <submittedName>
        <fullName evidence="2">Mitochondrial protein AtMg00860</fullName>
    </submittedName>
</protein>
<reference evidence="1" key="1">
    <citation type="journal article" date="2014" name="Nat. Commun.">
        <title>The tobacco genome sequence and its comparison with those of tomato and potato.</title>
        <authorList>
            <person name="Sierro N."/>
            <person name="Battey J.N."/>
            <person name="Ouadi S."/>
            <person name="Bakaher N."/>
            <person name="Bovet L."/>
            <person name="Willig A."/>
            <person name="Goepfert S."/>
            <person name="Peitsch M.C."/>
            <person name="Ivanov N.V."/>
        </authorList>
    </citation>
    <scope>NUCLEOTIDE SEQUENCE [LARGE SCALE GENOMIC DNA]</scope>
</reference>
<evidence type="ECO:0000313" key="1">
    <source>
        <dbReference type="Proteomes" id="UP000790787"/>
    </source>
</evidence>